<sequence length="214" mass="23341">MLVVDLEEEGRPVVYLEDEEEMLVVDLEEEGRLVVELGAAGFVVGKGQAELDMPMDFEEGIVQVVVGFDLADEVVVVELVETGGSAVVGFLLGYFQACCMSHVGSSLAEFLRLDNSHRVVEVYHQRFLVVPQLLVHKDLDLEAVGRIEGGIEMGPGSKQELDLPLTLESVMQCYVGGNIRGVDVDSGILQIPIHPLRKRLATHVRITLLSASST</sequence>
<dbReference type="Proteomes" id="UP001642360">
    <property type="component" value="Unassembled WGS sequence"/>
</dbReference>
<name>A0ABC8RXT0_9AQUA</name>
<accession>A0ABC8RXT0</accession>
<gene>
    <name evidence="1" type="ORF">ILEXP_LOCUS15714</name>
</gene>
<reference evidence="1 2" key="1">
    <citation type="submission" date="2024-02" db="EMBL/GenBank/DDBJ databases">
        <authorList>
            <person name="Vignale AGUSTIN F."/>
            <person name="Sosa J E."/>
            <person name="Modenutti C."/>
        </authorList>
    </citation>
    <scope>NUCLEOTIDE SEQUENCE [LARGE SCALE GENOMIC DNA]</scope>
</reference>
<comment type="caution">
    <text evidence="1">The sequence shown here is derived from an EMBL/GenBank/DDBJ whole genome shotgun (WGS) entry which is preliminary data.</text>
</comment>
<keyword evidence="2" id="KW-1185">Reference proteome</keyword>
<organism evidence="1 2">
    <name type="scientific">Ilex paraguariensis</name>
    <name type="common">yerba mate</name>
    <dbReference type="NCBI Taxonomy" id="185542"/>
    <lineage>
        <taxon>Eukaryota</taxon>
        <taxon>Viridiplantae</taxon>
        <taxon>Streptophyta</taxon>
        <taxon>Embryophyta</taxon>
        <taxon>Tracheophyta</taxon>
        <taxon>Spermatophyta</taxon>
        <taxon>Magnoliopsida</taxon>
        <taxon>eudicotyledons</taxon>
        <taxon>Gunneridae</taxon>
        <taxon>Pentapetalae</taxon>
        <taxon>asterids</taxon>
        <taxon>campanulids</taxon>
        <taxon>Aquifoliales</taxon>
        <taxon>Aquifoliaceae</taxon>
        <taxon>Ilex</taxon>
    </lineage>
</organism>
<protein>
    <submittedName>
        <fullName evidence="1">Uncharacterized protein</fullName>
    </submittedName>
</protein>
<dbReference type="EMBL" id="CAUOFW020001724">
    <property type="protein sequence ID" value="CAK9147774.1"/>
    <property type="molecule type" value="Genomic_DNA"/>
</dbReference>
<proteinExistence type="predicted"/>
<evidence type="ECO:0000313" key="2">
    <source>
        <dbReference type="Proteomes" id="UP001642360"/>
    </source>
</evidence>
<dbReference type="AlphaFoldDB" id="A0ABC8RXT0"/>
<evidence type="ECO:0000313" key="1">
    <source>
        <dbReference type="EMBL" id="CAK9147774.1"/>
    </source>
</evidence>